<comment type="caution">
    <text evidence="4">The sequence shown here is derived from an EMBL/GenBank/DDBJ whole genome shotgun (WGS) entry which is preliminary data.</text>
</comment>
<dbReference type="EMBL" id="LQPW01000008">
    <property type="protein sequence ID" value="ORX18209.1"/>
    <property type="molecule type" value="Genomic_DNA"/>
</dbReference>
<protein>
    <recommendedName>
        <fullName evidence="3">DUF4190 domain-containing protein</fullName>
    </recommendedName>
</protein>
<dbReference type="InterPro" id="IPR025241">
    <property type="entry name" value="DUF4190"/>
</dbReference>
<dbReference type="Proteomes" id="UP000193317">
    <property type="component" value="Unassembled WGS sequence"/>
</dbReference>
<evidence type="ECO:0000259" key="3">
    <source>
        <dbReference type="Pfam" id="PF13828"/>
    </source>
</evidence>
<evidence type="ECO:0000256" key="2">
    <source>
        <dbReference type="SAM" id="Phobius"/>
    </source>
</evidence>
<dbReference type="RefSeq" id="WP_085668946.1">
    <property type="nucleotide sequence ID" value="NZ_JACKRU010000192.1"/>
</dbReference>
<dbReference type="Pfam" id="PF13828">
    <property type="entry name" value="DUF4190"/>
    <property type="match status" value="1"/>
</dbReference>
<feature type="region of interest" description="Disordered" evidence="1">
    <location>
        <begin position="1"/>
        <end position="70"/>
    </location>
</feature>
<name>A0A1X2FJR9_MYCSZ</name>
<keyword evidence="2" id="KW-0812">Transmembrane</keyword>
<feature type="transmembrane region" description="Helical" evidence="2">
    <location>
        <begin position="160"/>
        <end position="185"/>
    </location>
</feature>
<evidence type="ECO:0000313" key="4">
    <source>
        <dbReference type="EMBL" id="ORX18209.1"/>
    </source>
</evidence>
<dbReference type="AlphaFoldDB" id="A0A1X2FJR9"/>
<keyword evidence="2" id="KW-0472">Membrane</keyword>
<proteinExistence type="predicted"/>
<feature type="transmembrane region" description="Helical" evidence="2">
    <location>
        <begin position="119"/>
        <end position="148"/>
    </location>
</feature>
<dbReference type="OrthoDB" id="4462868at2"/>
<gene>
    <name evidence="4" type="ORF">AWC27_17655</name>
</gene>
<feature type="domain" description="DUF4190" evidence="3">
    <location>
        <begin position="119"/>
        <end position="179"/>
    </location>
</feature>
<keyword evidence="2" id="KW-1133">Transmembrane helix</keyword>
<evidence type="ECO:0000313" key="5">
    <source>
        <dbReference type="Proteomes" id="UP000193317"/>
    </source>
</evidence>
<evidence type="ECO:0000256" key="1">
    <source>
        <dbReference type="SAM" id="MobiDB-lite"/>
    </source>
</evidence>
<organism evidence="4 5">
    <name type="scientific">Mycobacterium szulgai</name>
    <dbReference type="NCBI Taxonomy" id="1787"/>
    <lineage>
        <taxon>Bacteria</taxon>
        <taxon>Bacillati</taxon>
        <taxon>Actinomycetota</taxon>
        <taxon>Actinomycetes</taxon>
        <taxon>Mycobacteriales</taxon>
        <taxon>Mycobacteriaceae</taxon>
        <taxon>Mycobacterium</taxon>
    </lineage>
</organism>
<accession>A0A1X2FJR9</accession>
<feature type="compositionally biased region" description="Pro residues" evidence="1">
    <location>
        <begin position="56"/>
        <end position="70"/>
    </location>
</feature>
<reference evidence="4 5" key="1">
    <citation type="submission" date="2016-01" db="EMBL/GenBank/DDBJ databases">
        <title>The new phylogeny of the genus Mycobacterium.</title>
        <authorList>
            <person name="Tarcisio F."/>
            <person name="Conor M."/>
            <person name="Antonella G."/>
            <person name="Elisabetta G."/>
            <person name="Giulia F.S."/>
            <person name="Sara T."/>
            <person name="Anna F."/>
            <person name="Clotilde B."/>
            <person name="Roberto B."/>
            <person name="Veronica D.S."/>
            <person name="Fabio R."/>
            <person name="Monica P."/>
            <person name="Olivier J."/>
            <person name="Enrico T."/>
            <person name="Nicola S."/>
        </authorList>
    </citation>
    <scope>NUCLEOTIDE SEQUENCE [LARGE SCALE GENOMIC DNA]</scope>
    <source>
        <strain evidence="4 5">DSM 44166</strain>
    </source>
</reference>
<feature type="compositionally biased region" description="Pro residues" evidence="1">
    <location>
        <begin position="14"/>
        <end position="25"/>
    </location>
</feature>
<keyword evidence="5" id="KW-1185">Reference proteome</keyword>
<sequence length="188" mass="19199">MTAPGGPSGESAPDGPPASEHPPTQPSEQPVHHVPWASPASSGTVDYPSSAYQPPSYQPPPGYQPYPPMPPPYGSAPGGYGPPSYPDPYQYHGGYYPGYPGSEYLGGGYGALRAGTNTLAIASLVTSIAGVLCCGISSIVGIVLGTIALNQIKQTREEGYGLAVAGIVIGVATLVVALIVFLFSIPSR</sequence>